<dbReference type="EMBL" id="JALJOQ010000108">
    <property type="protein sequence ID" value="KAK9797357.1"/>
    <property type="molecule type" value="Genomic_DNA"/>
</dbReference>
<gene>
    <name evidence="3" type="ORF">WJX73_002027</name>
</gene>
<protein>
    <submittedName>
        <fullName evidence="3">Uncharacterized protein</fullName>
    </submittedName>
</protein>
<evidence type="ECO:0000256" key="2">
    <source>
        <dbReference type="SAM" id="Phobius"/>
    </source>
</evidence>
<dbReference type="Proteomes" id="UP001465755">
    <property type="component" value="Unassembled WGS sequence"/>
</dbReference>
<feature type="transmembrane region" description="Helical" evidence="2">
    <location>
        <begin position="103"/>
        <end position="121"/>
    </location>
</feature>
<dbReference type="AlphaFoldDB" id="A0AAW1NYI4"/>
<proteinExistence type="predicted"/>
<evidence type="ECO:0000256" key="1">
    <source>
        <dbReference type="SAM" id="MobiDB-lite"/>
    </source>
</evidence>
<accession>A0AAW1NYI4</accession>
<dbReference type="SUPFAM" id="SSF103511">
    <property type="entry name" value="Chlorophyll a-b binding protein"/>
    <property type="match status" value="1"/>
</dbReference>
<evidence type="ECO:0000313" key="4">
    <source>
        <dbReference type="Proteomes" id="UP001465755"/>
    </source>
</evidence>
<keyword evidence="4" id="KW-1185">Reference proteome</keyword>
<name>A0AAW1NYI4_9CHLO</name>
<keyword evidence="2" id="KW-0812">Transmembrane</keyword>
<reference evidence="3 4" key="1">
    <citation type="journal article" date="2024" name="Nat. Commun.">
        <title>Phylogenomics reveals the evolutionary origins of lichenization in chlorophyte algae.</title>
        <authorList>
            <person name="Puginier C."/>
            <person name="Libourel C."/>
            <person name="Otte J."/>
            <person name="Skaloud P."/>
            <person name="Haon M."/>
            <person name="Grisel S."/>
            <person name="Petersen M."/>
            <person name="Berrin J.G."/>
            <person name="Delaux P.M."/>
            <person name="Dal Grande F."/>
            <person name="Keller J."/>
        </authorList>
    </citation>
    <scope>NUCLEOTIDE SEQUENCE [LARGE SCALE GENOMIC DNA]</scope>
    <source>
        <strain evidence="3 4">SAG 2036</strain>
    </source>
</reference>
<keyword evidence="2" id="KW-0472">Membrane</keyword>
<comment type="caution">
    <text evidence="3">The sequence shown here is derived from an EMBL/GenBank/DDBJ whole genome shotgun (WGS) entry which is preliminary data.</text>
</comment>
<feature type="region of interest" description="Disordered" evidence="1">
    <location>
        <begin position="1"/>
        <end position="37"/>
    </location>
</feature>
<feature type="compositionally biased region" description="Polar residues" evidence="1">
    <location>
        <begin position="17"/>
        <end position="27"/>
    </location>
</feature>
<evidence type="ECO:0000313" key="3">
    <source>
        <dbReference type="EMBL" id="KAK9797357.1"/>
    </source>
</evidence>
<organism evidence="3 4">
    <name type="scientific">Symbiochloris irregularis</name>
    <dbReference type="NCBI Taxonomy" id="706552"/>
    <lineage>
        <taxon>Eukaryota</taxon>
        <taxon>Viridiplantae</taxon>
        <taxon>Chlorophyta</taxon>
        <taxon>core chlorophytes</taxon>
        <taxon>Trebouxiophyceae</taxon>
        <taxon>Trebouxiales</taxon>
        <taxon>Trebouxiaceae</taxon>
        <taxon>Symbiochloris</taxon>
    </lineage>
</organism>
<sequence length="163" mass="17324">MRWTRAPRATNRLAASPNPTRGPSLQSVEAEPLPVAGTDGVTTAVSRQALRNYEVSLWDAMKFSGPAPHIINMRLAMLGLLWGAKLEAQTGNTITQQAQSRPAVIAAVVALTTLASLIPIMKGVKSEAFGRFSPKAEVTNGRAACLGFAALLILEAKAKVPFF</sequence>
<keyword evidence="2" id="KW-1133">Transmembrane helix</keyword>